<feature type="domain" description="Aminoglycoside phosphotransferase" evidence="1">
    <location>
        <begin position="80"/>
        <end position="242"/>
    </location>
</feature>
<accession>A0A6H0SFG1</accession>
<proteinExistence type="predicted"/>
<dbReference type="Pfam" id="PF01636">
    <property type="entry name" value="APH"/>
    <property type="match status" value="1"/>
</dbReference>
<dbReference type="GO" id="GO:0016740">
    <property type="term" value="F:transferase activity"/>
    <property type="evidence" value="ECO:0007669"/>
    <property type="project" value="UniProtKB-KW"/>
</dbReference>
<protein>
    <submittedName>
        <fullName evidence="2">Aminoglycoside phosphotransferase family protein</fullName>
    </submittedName>
</protein>
<dbReference type="InterPro" id="IPR011009">
    <property type="entry name" value="Kinase-like_dom_sf"/>
</dbReference>
<keyword evidence="3" id="KW-1185">Reference proteome</keyword>
<dbReference type="Gene3D" id="3.90.1200.10">
    <property type="match status" value="1"/>
</dbReference>
<gene>
    <name evidence="2" type="ORF">D3791_01405</name>
</gene>
<dbReference type="AlphaFoldDB" id="A0A6H0SFG1"/>
<reference evidence="2 3" key="1">
    <citation type="submission" date="2018-09" db="EMBL/GenBank/DDBJ databases">
        <title>Glutamicibacter mishrai S5-52T (LMG 29155T = KCTC 39846T).</title>
        <authorList>
            <person name="Das S.K."/>
        </authorList>
    </citation>
    <scope>NUCLEOTIDE SEQUENCE [LARGE SCALE GENOMIC DNA]</scope>
    <source>
        <strain evidence="2 3">S5-52</strain>
    </source>
</reference>
<dbReference type="RefSeq" id="WP_172511094.1">
    <property type="nucleotide sequence ID" value="NZ_CP032549.1"/>
</dbReference>
<name>A0A6H0SFG1_9MICC</name>
<evidence type="ECO:0000313" key="3">
    <source>
        <dbReference type="Proteomes" id="UP000502331"/>
    </source>
</evidence>
<evidence type="ECO:0000313" key="2">
    <source>
        <dbReference type="EMBL" id="QIV85890.1"/>
    </source>
</evidence>
<keyword evidence="2" id="KW-0808">Transferase</keyword>
<organism evidence="2 3">
    <name type="scientific">Glutamicibacter mishrai</name>
    <dbReference type="NCBI Taxonomy" id="1775880"/>
    <lineage>
        <taxon>Bacteria</taxon>
        <taxon>Bacillati</taxon>
        <taxon>Actinomycetota</taxon>
        <taxon>Actinomycetes</taxon>
        <taxon>Micrococcales</taxon>
        <taxon>Micrococcaceae</taxon>
        <taxon>Glutamicibacter</taxon>
    </lineage>
</organism>
<evidence type="ECO:0000259" key="1">
    <source>
        <dbReference type="Pfam" id="PF01636"/>
    </source>
</evidence>
<dbReference type="EMBL" id="CP032549">
    <property type="protein sequence ID" value="QIV85890.1"/>
    <property type="molecule type" value="Genomic_DNA"/>
</dbReference>
<dbReference type="InterPro" id="IPR002575">
    <property type="entry name" value="Aminoglycoside_PTrfase"/>
</dbReference>
<dbReference type="SUPFAM" id="SSF56112">
    <property type="entry name" value="Protein kinase-like (PK-like)"/>
    <property type="match status" value="1"/>
</dbReference>
<sequence length="285" mass="32850">MMVDDLAKYLTTKQAAQVRVWLGNVEVIRDLSWNLTDTIVLRLRSDQRDIILKTGGAGNHHISRELQAHRRYTGTLKSLGLAAGMLFHDEKLRLMVLEYLPGTLCVGTCHEYSPDIYHQAGAALKVFHQQTQHFDHHYESRLTEKFRHLLSLQHRISRNHCQQMERILGAYLPKGVVLVPTHGDWQPRNWLVEEGRLRVIDFGRFDFRPPASDFARLASQQFKELPALESAFLEGYGEDPRQEPAWSIMLLREAVGTAIWAYEVGDDEFEAQGHQMIHEALARFE</sequence>
<dbReference type="Proteomes" id="UP000502331">
    <property type="component" value="Chromosome"/>
</dbReference>